<feature type="compositionally biased region" description="Low complexity" evidence="1">
    <location>
        <begin position="1"/>
        <end position="15"/>
    </location>
</feature>
<dbReference type="STRING" id="1176198.SAMN05444716_11812"/>
<dbReference type="EMBL" id="FPAB01000018">
    <property type="protein sequence ID" value="SFT23487.1"/>
    <property type="molecule type" value="Genomic_DNA"/>
</dbReference>
<dbReference type="AlphaFoldDB" id="A0A1I6WBX4"/>
<feature type="region of interest" description="Disordered" evidence="1">
    <location>
        <begin position="1"/>
        <end position="23"/>
    </location>
</feature>
<dbReference type="InterPro" id="IPR036249">
    <property type="entry name" value="Thioredoxin-like_sf"/>
</dbReference>
<dbReference type="InterPro" id="IPR008554">
    <property type="entry name" value="Glutaredoxin-like"/>
</dbReference>
<organism evidence="2 3">
    <name type="scientific">Streptomyces harbinensis</name>
    <dbReference type="NCBI Taxonomy" id="1176198"/>
    <lineage>
        <taxon>Bacteria</taxon>
        <taxon>Bacillati</taxon>
        <taxon>Actinomycetota</taxon>
        <taxon>Actinomycetes</taxon>
        <taxon>Kitasatosporales</taxon>
        <taxon>Streptomycetaceae</taxon>
        <taxon>Streptomyces</taxon>
    </lineage>
</organism>
<name>A0A1I6WBX4_9ACTN</name>
<dbReference type="PANTHER" id="PTHR33558">
    <property type="entry name" value="GLUTAREDOXIN-LIKE PROTEIN C5ORF63 HOMOLOG"/>
    <property type="match status" value="1"/>
</dbReference>
<evidence type="ECO:0000313" key="2">
    <source>
        <dbReference type="EMBL" id="SFT23487.1"/>
    </source>
</evidence>
<reference evidence="3" key="1">
    <citation type="submission" date="2016-10" db="EMBL/GenBank/DDBJ databases">
        <authorList>
            <person name="Varghese N."/>
            <person name="Submissions S."/>
        </authorList>
    </citation>
    <scope>NUCLEOTIDE SEQUENCE [LARGE SCALE GENOMIC DNA]</scope>
    <source>
        <strain evidence="3">CGMCC 4.7047</strain>
    </source>
</reference>
<dbReference type="SUPFAM" id="SSF52833">
    <property type="entry name" value="Thioredoxin-like"/>
    <property type="match status" value="1"/>
</dbReference>
<dbReference type="InterPro" id="IPR052565">
    <property type="entry name" value="Glutaredoxin-like_YDR286C"/>
</dbReference>
<evidence type="ECO:0000256" key="1">
    <source>
        <dbReference type="SAM" id="MobiDB-lite"/>
    </source>
</evidence>
<dbReference type="Proteomes" id="UP000198873">
    <property type="component" value="Unassembled WGS sequence"/>
</dbReference>
<dbReference type="Pfam" id="PF05768">
    <property type="entry name" value="Glrx-like"/>
    <property type="match status" value="1"/>
</dbReference>
<gene>
    <name evidence="2" type="ORF">SAMN05444716_11812</name>
</gene>
<keyword evidence="3" id="KW-1185">Reference proteome</keyword>
<sequence>MGGMTPLLRRTSRTSPRPPRERTVTLIGKPGCHLCDAAREVVAAVCAETGAAWEERDITVDEELYRRYWEQIPVVLVDGEQHDFWRVDAGRLRRALGA</sequence>
<proteinExistence type="predicted"/>
<protein>
    <submittedName>
        <fullName evidence="2">Glutaredoxin</fullName>
    </submittedName>
</protein>
<evidence type="ECO:0000313" key="3">
    <source>
        <dbReference type="Proteomes" id="UP000198873"/>
    </source>
</evidence>
<dbReference type="Gene3D" id="3.40.30.10">
    <property type="entry name" value="Glutaredoxin"/>
    <property type="match status" value="1"/>
</dbReference>
<accession>A0A1I6WBX4</accession>
<dbReference type="PANTHER" id="PTHR33558:SF1">
    <property type="entry name" value="GLUTAREDOXIN-LIKE PROTEIN C5ORF63 HOMOLOG"/>
    <property type="match status" value="1"/>
</dbReference>